<comment type="caution">
    <text evidence="7">The sequence shown here is derived from an EMBL/GenBank/DDBJ whole genome shotgun (WGS) entry which is preliminary data.</text>
</comment>
<keyword evidence="3 4" id="KW-0067">ATP-binding</keyword>
<dbReference type="GO" id="GO:0003677">
    <property type="term" value="F:DNA binding"/>
    <property type="evidence" value="ECO:0007669"/>
    <property type="project" value="InterPro"/>
</dbReference>
<feature type="binding site" evidence="4">
    <location>
        <begin position="516"/>
        <end position="523"/>
    </location>
    <ligand>
        <name>ATP</name>
        <dbReference type="ChEBI" id="CHEBI:30616"/>
    </ligand>
</feature>
<accession>A0A842EZW0</accession>
<dbReference type="Proteomes" id="UP000553016">
    <property type="component" value="Unassembled WGS sequence"/>
</dbReference>
<dbReference type="SMART" id="SM00382">
    <property type="entry name" value="AAA"/>
    <property type="match status" value="1"/>
</dbReference>
<dbReference type="EMBL" id="JAARZA010000011">
    <property type="protein sequence ID" value="MBC2242224.1"/>
    <property type="molecule type" value="Genomic_DNA"/>
</dbReference>
<dbReference type="InterPro" id="IPR003593">
    <property type="entry name" value="AAA+_ATPase"/>
</dbReference>
<protein>
    <submittedName>
        <fullName evidence="7">Cell division protein FtsK</fullName>
    </submittedName>
</protein>
<feature type="transmembrane region" description="Helical" evidence="5">
    <location>
        <begin position="95"/>
        <end position="112"/>
    </location>
</feature>
<evidence type="ECO:0000256" key="2">
    <source>
        <dbReference type="ARBA" id="ARBA00022741"/>
    </source>
</evidence>
<evidence type="ECO:0000256" key="5">
    <source>
        <dbReference type="SAM" id="Phobius"/>
    </source>
</evidence>
<dbReference type="Gene3D" id="3.40.50.300">
    <property type="entry name" value="P-loop containing nucleotide triphosphate hydrolases"/>
    <property type="match status" value="1"/>
</dbReference>
<dbReference type="PROSITE" id="PS50901">
    <property type="entry name" value="FTSK"/>
    <property type="match status" value="1"/>
</dbReference>
<reference evidence="7 8" key="1">
    <citation type="submission" date="2020-03" db="EMBL/GenBank/DDBJ databases">
        <title>Soil Listeria distribution.</title>
        <authorList>
            <person name="Liao J."/>
            <person name="Wiedmann M."/>
        </authorList>
    </citation>
    <scope>NUCLEOTIDE SEQUENCE [LARGE SCALE GENOMIC DNA]</scope>
    <source>
        <strain evidence="7 8">FSL L7-0149</strain>
    </source>
</reference>
<name>A0A842EZW0_9LIST</name>
<comment type="subcellular location">
    <subcellularLocation>
        <location evidence="1">Membrane</location>
        <topology evidence="1">Multi-pass membrane protein</topology>
    </subcellularLocation>
</comment>
<evidence type="ECO:0000313" key="8">
    <source>
        <dbReference type="Proteomes" id="UP000553016"/>
    </source>
</evidence>
<dbReference type="GO" id="GO:0051301">
    <property type="term" value="P:cell division"/>
    <property type="evidence" value="ECO:0007669"/>
    <property type="project" value="UniProtKB-KW"/>
</dbReference>
<dbReference type="GO" id="GO:0005524">
    <property type="term" value="F:ATP binding"/>
    <property type="evidence" value="ECO:0007669"/>
    <property type="project" value="UniProtKB-UniRule"/>
</dbReference>
<evidence type="ECO:0000259" key="6">
    <source>
        <dbReference type="PROSITE" id="PS50901"/>
    </source>
</evidence>
<keyword evidence="5" id="KW-0812">Transmembrane</keyword>
<feature type="transmembrane region" description="Helical" evidence="5">
    <location>
        <begin position="24"/>
        <end position="45"/>
    </location>
</feature>
<keyword evidence="5" id="KW-0472">Membrane</keyword>
<evidence type="ECO:0000256" key="4">
    <source>
        <dbReference type="PROSITE-ProRule" id="PRU00289"/>
    </source>
</evidence>
<dbReference type="Pfam" id="PF01580">
    <property type="entry name" value="FtsK_SpoIIIE"/>
    <property type="match status" value="1"/>
</dbReference>
<evidence type="ECO:0000256" key="3">
    <source>
        <dbReference type="ARBA" id="ARBA00022840"/>
    </source>
</evidence>
<dbReference type="InterPro" id="IPR050206">
    <property type="entry name" value="FtsK/SpoIIIE/SftA"/>
</dbReference>
<dbReference type="InterPro" id="IPR027417">
    <property type="entry name" value="P-loop_NTPase"/>
</dbReference>
<feature type="transmembrane region" description="Helical" evidence="5">
    <location>
        <begin position="124"/>
        <end position="144"/>
    </location>
</feature>
<dbReference type="SUPFAM" id="SSF52540">
    <property type="entry name" value="P-loop containing nucleoside triphosphate hydrolases"/>
    <property type="match status" value="1"/>
</dbReference>
<dbReference type="PANTHER" id="PTHR22683:SF41">
    <property type="entry name" value="DNA TRANSLOCASE FTSK"/>
    <property type="match status" value="1"/>
</dbReference>
<dbReference type="AlphaFoldDB" id="A0A842EZW0"/>
<keyword evidence="7" id="KW-0131">Cell cycle</keyword>
<gene>
    <name evidence="7" type="ORF">HCB35_17255</name>
</gene>
<organism evidence="7 8">
    <name type="scientific">Listeria booriae</name>
    <dbReference type="NCBI Taxonomy" id="1552123"/>
    <lineage>
        <taxon>Bacteria</taxon>
        <taxon>Bacillati</taxon>
        <taxon>Bacillota</taxon>
        <taxon>Bacilli</taxon>
        <taxon>Bacillales</taxon>
        <taxon>Listeriaceae</taxon>
        <taxon>Listeria</taxon>
    </lineage>
</organism>
<evidence type="ECO:0000256" key="1">
    <source>
        <dbReference type="ARBA" id="ARBA00004141"/>
    </source>
</evidence>
<dbReference type="GO" id="GO:0016020">
    <property type="term" value="C:membrane"/>
    <property type="evidence" value="ECO:0007669"/>
    <property type="project" value="UniProtKB-SubCell"/>
</dbReference>
<keyword evidence="7" id="KW-0132">Cell division</keyword>
<sequence length="860" mass="96729">MLGIYTLIVNRAYKAYEKIDVDRIWRKVIISSLIAGFIVSVWIYITKTAWFSSVSGYTKNGAEWIANTDISQSATVVAGDVLQRILYFFLEWSPIYFRAFVLVFVLATFVLVKSIAWRIHFNRCANILLSTLILFPVLCARYFVGYQTPIFDFVQSRLFVAKLKENWNDSYFNALQGVDEKGNKFDAGSGGTAQVQRVKAATIAIRQTKAMIKTVAGRRSAEIIIRNSRETDTDRIIENGLRDLGQRIIASSIRFQDNPVLNVERGGYVFDSDVPYNSGDELGSWMAIFINPFSKYNRVSNGGLGAFKSFKSVLLGMVEYIKNLTPPSIYDRAVARELRFFKLDHTVEKAKYKAQQNLDLSVIPEPLDMITKNDIETQTMIAERVAKERIDAVSNALNAFKIHGVFDRVLVGGNSAIYKYTLPRTAELPTDFSKIAEGISRMLNIDDTATITISTAGVLSVNLANGVNIPIDFRKMVSERDKGLETVISGIAGVDAMGNNILVNLGDRTPHAILYGTTGRGKTVTIMSILYSAMAATDPSSLRIAYIDGKGNSFEFMRTDNKESSNYHPNPFTFAQPADASGDIEYARALLRYMMKETRRRIELFKQRGVSDIGEFNERYPEEKLYEILLLVDEFSAITDLDDMLSSEDLPFLGTVDAFEYEAKMARSTGIRMLLANQTARKEKVPGRITANVGGRISLGVAEGIESNMALPDSGVQLNMVTQAGEFYSALNSIRNPEHGNTPFLSMETRCKLNDSLEKRFGHHDYVVTRDEIMREFYTEEEEEKLYNIPDPMPTKETGIKELLYIIEEFPEWAKANKDSLIFKENKDVNSNDPLEKRRNAQALKRALKKCGESGIKKVI</sequence>
<keyword evidence="2 4" id="KW-0547">Nucleotide-binding</keyword>
<feature type="domain" description="FtsK" evidence="6">
    <location>
        <begin position="498"/>
        <end position="708"/>
    </location>
</feature>
<dbReference type="PANTHER" id="PTHR22683">
    <property type="entry name" value="SPORULATION PROTEIN RELATED"/>
    <property type="match status" value="1"/>
</dbReference>
<keyword evidence="5" id="KW-1133">Transmembrane helix</keyword>
<dbReference type="InterPro" id="IPR002543">
    <property type="entry name" value="FtsK_dom"/>
</dbReference>
<evidence type="ECO:0000313" key="7">
    <source>
        <dbReference type="EMBL" id="MBC2242224.1"/>
    </source>
</evidence>
<proteinExistence type="predicted"/>